<dbReference type="Gene3D" id="3.80.10.10">
    <property type="entry name" value="Ribonuclease Inhibitor"/>
    <property type="match status" value="1"/>
</dbReference>
<feature type="compositionally biased region" description="Basic and acidic residues" evidence="4">
    <location>
        <begin position="363"/>
        <end position="404"/>
    </location>
</feature>
<evidence type="ECO:0000256" key="1">
    <source>
        <dbReference type="ARBA" id="ARBA00022468"/>
    </source>
</evidence>
<dbReference type="PANTHER" id="PTHR24113">
    <property type="entry name" value="RAN GTPASE-ACTIVATING PROTEIN 1"/>
    <property type="match status" value="1"/>
</dbReference>
<feature type="compositionally biased region" description="Acidic residues" evidence="4">
    <location>
        <begin position="1448"/>
        <end position="1460"/>
    </location>
</feature>
<feature type="compositionally biased region" description="Basic and acidic residues" evidence="4">
    <location>
        <begin position="249"/>
        <end position="265"/>
    </location>
</feature>
<dbReference type="PANTHER" id="PTHR24113:SF12">
    <property type="entry name" value="RAN GTPASE-ACTIVATING PROTEIN 1"/>
    <property type="match status" value="1"/>
</dbReference>
<feature type="compositionally biased region" description="Basic and acidic residues" evidence="4">
    <location>
        <begin position="1423"/>
        <end position="1439"/>
    </location>
</feature>
<dbReference type="GO" id="GO:0031267">
    <property type="term" value="F:small GTPase binding"/>
    <property type="evidence" value="ECO:0007669"/>
    <property type="project" value="TreeGrafter"/>
</dbReference>
<feature type="region of interest" description="Disordered" evidence="4">
    <location>
        <begin position="1004"/>
        <end position="1025"/>
    </location>
</feature>
<feature type="compositionally biased region" description="Basic and acidic residues" evidence="4">
    <location>
        <begin position="821"/>
        <end position="834"/>
    </location>
</feature>
<feature type="region of interest" description="Disordered" evidence="4">
    <location>
        <begin position="323"/>
        <end position="416"/>
    </location>
</feature>
<feature type="compositionally biased region" description="Polar residues" evidence="4">
    <location>
        <begin position="334"/>
        <end position="354"/>
    </location>
</feature>
<reference evidence="5 6" key="1">
    <citation type="journal article" date="2016" name="Nat. Commun.">
        <title>Local admixture of amplified and diversified secreted pathogenesis determinants shapes mosaic Toxoplasma gondii genomes.</title>
        <authorList>
            <person name="Lorenzi H."/>
            <person name="Khan A."/>
            <person name="Behnke M.S."/>
            <person name="Namasivayam S."/>
            <person name="Swapna L.S."/>
            <person name="Hadjithomas M."/>
            <person name="Karamycheva S."/>
            <person name="Pinney D."/>
            <person name="Brunk B.P."/>
            <person name="Ajioka J.W."/>
            <person name="Ajzenberg D."/>
            <person name="Boothroyd J.C."/>
            <person name="Boyle J.P."/>
            <person name="Darde M.L."/>
            <person name="Diaz-Miranda M.A."/>
            <person name="Dubey J.P."/>
            <person name="Fritz H.M."/>
            <person name="Gennari S.M."/>
            <person name="Gregory B.D."/>
            <person name="Kim K."/>
            <person name="Saeij J.P."/>
            <person name="Su C."/>
            <person name="White M.W."/>
            <person name="Zhu X.Q."/>
            <person name="Howe D.K."/>
            <person name="Rosenthal B.M."/>
            <person name="Grigg M.E."/>
            <person name="Parkinson J."/>
            <person name="Liu L."/>
            <person name="Kissinger J.C."/>
            <person name="Roos D.S."/>
            <person name="Sibley L.D."/>
        </authorList>
    </citation>
    <scope>NUCLEOTIDE SEQUENCE [LARGE SCALE GENOMIC DNA]</scope>
    <source>
        <strain evidence="5 6">COUG</strain>
    </source>
</reference>
<dbReference type="EMBL" id="AGQR02002798">
    <property type="protein sequence ID" value="PIL98342.1"/>
    <property type="molecule type" value="Genomic_DNA"/>
</dbReference>
<keyword evidence="3" id="KW-0677">Repeat</keyword>
<dbReference type="GO" id="GO:0005096">
    <property type="term" value="F:GTPase activator activity"/>
    <property type="evidence" value="ECO:0007669"/>
    <property type="project" value="UniProtKB-KW"/>
</dbReference>
<proteinExistence type="predicted"/>
<feature type="region of interest" description="Disordered" evidence="4">
    <location>
        <begin position="1411"/>
        <end position="1460"/>
    </location>
</feature>
<organism evidence="5 6">
    <name type="scientific">Toxoplasma gondii COUG</name>
    <dbReference type="NCBI Taxonomy" id="1074873"/>
    <lineage>
        <taxon>Eukaryota</taxon>
        <taxon>Sar</taxon>
        <taxon>Alveolata</taxon>
        <taxon>Apicomplexa</taxon>
        <taxon>Conoidasida</taxon>
        <taxon>Coccidia</taxon>
        <taxon>Eucoccidiorida</taxon>
        <taxon>Eimeriorina</taxon>
        <taxon>Sarcocystidae</taxon>
        <taxon>Toxoplasma</taxon>
    </lineage>
</organism>
<evidence type="ECO:0000256" key="4">
    <source>
        <dbReference type="SAM" id="MobiDB-lite"/>
    </source>
</evidence>
<feature type="compositionally biased region" description="Acidic residues" evidence="4">
    <location>
        <begin position="1670"/>
        <end position="1686"/>
    </location>
</feature>
<feature type="compositionally biased region" description="Low complexity" evidence="4">
    <location>
        <begin position="1163"/>
        <end position="1172"/>
    </location>
</feature>
<feature type="compositionally biased region" description="Basic and acidic residues" evidence="4">
    <location>
        <begin position="879"/>
        <end position="910"/>
    </location>
</feature>
<feature type="compositionally biased region" description="Low complexity" evidence="4">
    <location>
        <begin position="37"/>
        <end position="59"/>
    </location>
</feature>
<feature type="compositionally biased region" description="Polar residues" evidence="4">
    <location>
        <begin position="495"/>
        <end position="507"/>
    </location>
</feature>
<dbReference type="GO" id="GO:0006913">
    <property type="term" value="P:nucleocytoplasmic transport"/>
    <property type="evidence" value="ECO:0007669"/>
    <property type="project" value="TreeGrafter"/>
</dbReference>
<feature type="compositionally biased region" description="Acidic residues" evidence="4">
    <location>
        <begin position="1647"/>
        <end position="1664"/>
    </location>
</feature>
<feature type="region of interest" description="Disordered" evidence="4">
    <location>
        <begin position="806"/>
        <end position="910"/>
    </location>
</feature>
<feature type="region of interest" description="Disordered" evidence="4">
    <location>
        <begin position="1"/>
        <end position="59"/>
    </location>
</feature>
<gene>
    <name evidence="5" type="ORF">TGCOUG_311650</name>
</gene>
<dbReference type="SMART" id="SM00368">
    <property type="entry name" value="LRR_RI"/>
    <property type="match status" value="4"/>
</dbReference>
<keyword evidence="1" id="KW-0343">GTPase activation</keyword>
<accession>A0A2G8XTK8</accession>
<evidence type="ECO:0000256" key="3">
    <source>
        <dbReference type="ARBA" id="ARBA00022737"/>
    </source>
</evidence>
<feature type="compositionally biased region" description="Acidic residues" evidence="4">
    <location>
        <begin position="1111"/>
        <end position="1138"/>
    </location>
</feature>
<feature type="region of interest" description="Disordered" evidence="4">
    <location>
        <begin position="245"/>
        <end position="272"/>
    </location>
</feature>
<dbReference type="GO" id="GO:0005634">
    <property type="term" value="C:nucleus"/>
    <property type="evidence" value="ECO:0007669"/>
    <property type="project" value="TreeGrafter"/>
</dbReference>
<dbReference type="Proteomes" id="UP000236343">
    <property type="component" value="Unassembled WGS sequence"/>
</dbReference>
<feature type="compositionally biased region" description="Basic and acidic residues" evidence="4">
    <location>
        <begin position="1580"/>
        <end position="1595"/>
    </location>
</feature>
<protein>
    <submittedName>
        <fullName evidence="5">Leucine rich repeat-containing protein</fullName>
    </submittedName>
</protein>
<feature type="compositionally biased region" description="Basic and acidic residues" evidence="4">
    <location>
        <begin position="9"/>
        <end position="21"/>
    </location>
</feature>
<feature type="compositionally biased region" description="Low complexity" evidence="4">
    <location>
        <begin position="1259"/>
        <end position="1272"/>
    </location>
</feature>
<feature type="compositionally biased region" description="Basic and acidic residues" evidence="4">
    <location>
        <begin position="1621"/>
        <end position="1640"/>
    </location>
</feature>
<evidence type="ECO:0000313" key="6">
    <source>
        <dbReference type="Proteomes" id="UP000236343"/>
    </source>
</evidence>
<feature type="region of interest" description="Disordered" evidence="4">
    <location>
        <begin position="465"/>
        <end position="507"/>
    </location>
</feature>
<feature type="compositionally biased region" description="Basic and acidic residues" evidence="4">
    <location>
        <begin position="849"/>
        <end position="865"/>
    </location>
</feature>
<feature type="region of interest" description="Disordered" evidence="4">
    <location>
        <begin position="620"/>
        <end position="722"/>
    </location>
</feature>
<feature type="region of interest" description="Disordered" evidence="4">
    <location>
        <begin position="168"/>
        <end position="202"/>
    </location>
</feature>
<feature type="region of interest" description="Disordered" evidence="4">
    <location>
        <begin position="1220"/>
        <end position="1293"/>
    </location>
</feature>
<feature type="compositionally biased region" description="Polar residues" evidence="4">
    <location>
        <begin position="23"/>
        <end position="36"/>
    </location>
</feature>
<dbReference type="GO" id="GO:0005829">
    <property type="term" value="C:cytosol"/>
    <property type="evidence" value="ECO:0007669"/>
    <property type="project" value="TreeGrafter"/>
</dbReference>
<dbReference type="GO" id="GO:0048471">
    <property type="term" value="C:perinuclear region of cytoplasm"/>
    <property type="evidence" value="ECO:0007669"/>
    <property type="project" value="TreeGrafter"/>
</dbReference>
<feature type="region of interest" description="Disordered" evidence="4">
    <location>
        <begin position="1538"/>
        <end position="1686"/>
    </location>
</feature>
<feature type="compositionally biased region" description="Low complexity" evidence="4">
    <location>
        <begin position="176"/>
        <end position="196"/>
    </location>
</feature>
<evidence type="ECO:0000256" key="2">
    <source>
        <dbReference type="ARBA" id="ARBA00022614"/>
    </source>
</evidence>
<keyword evidence="2" id="KW-0433">Leucine-rich repeat</keyword>
<comment type="caution">
    <text evidence="5">The sequence shown here is derived from an EMBL/GenBank/DDBJ whole genome shotgun (WGS) entry which is preliminary data.</text>
</comment>
<dbReference type="SUPFAM" id="SSF52047">
    <property type="entry name" value="RNI-like"/>
    <property type="match status" value="1"/>
</dbReference>
<feature type="compositionally biased region" description="Basic and acidic residues" evidence="4">
    <location>
        <begin position="1246"/>
        <end position="1256"/>
    </location>
</feature>
<feature type="region of interest" description="Disordered" evidence="4">
    <location>
        <begin position="1307"/>
        <end position="1328"/>
    </location>
</feature>
<feature type="compositionally biased region" description="Basic and acidic residues" evidence="4">
    <location>
        <begin position="465"/>
        <end position="481"/>
    </location>
</feature>
<name>A0A2G8XTK8_TOXGO</name>
<feature type="compositionally biased region" description="Acidic residues" evidence="4">
    <location>
        <begin position="653"/>
        <end position="665"/>
    </location>
</feature>
<dbReference type="VEuPathDB" id="ToxoDB:TGCOUG_311650"/>
<dbReference type="InterPro" id="IPR032675">
    <property type="entry name" value="LRR_dom_sf"/>
</dbReference>
<evidence type="ECO:0000313" key="5">
    <source>
        <dbReference type="EMBL" id="PIL98342.1"/>
    </source>
</evidence>
<sequence>MDASCSRSRALERREKGERVNENAVSLCTPETMTATSPSYSSLPYSSSQEVSSDPSSPSTPCLRLAASVAPSLPVSPASGPPCIPLTSRQIPGARSGKDNTSLFSHFLSPSGQDLLCLLLQFLSLHDILDRLLPAARLLPVATAFRTLHRLAPPKRLRPAFVQWALPGHESPGESPPRQLSPSSSSSLSSFPENPSVTFYTPPSSRDVGRLCRLTLTPQHLSLVHQPSLSLLLSCRATEESRGAAARIADGRRGEETNEDAKAESRGGGASMRAFRNSEDHRCSANRTHANVVLSPHLESGGWEIELACFSVQHWKHLRASKDLGDSPVLPSASRGQGSETEGSRGDSLSTQRSHAAAAAPAKDPEVKPHASEAVEGPERKTGRDMEERQGRDAERQFDYDREAGLGLGGEGDRREAEERRECFPLLACSGALSALRISASEVNRHAVKVLRETVMLALAALARDSERNTPKESQKEKSPGDRSLSALAGRPASPHTTGVLSSSTTESPCQCLRTDAPLDIPSPFSSDAIFAAVSLHHCGVSAAGFHSLCVSVLPLLGSRLLRLSLTNCRLVAADMSSLSLALLRLPRLEFLDLSDNLLQDSGAVQVLLALVSSHRLFSQAAPDSPEPEGRDEGTAPGQQGLASPERHHAEGEDQNETSGDDSDEGGDRGKTTASFLPGGRLKGPLHAPQSPGRRGSARPPADLSSHTSAPESPPRSQRRARDTAGLLSLNLSGNDIEGGPLFRAVLKAYVERHAPNLEVLDLSNNTIDGETVLLLRAAVAHRRAAAAARCALRTQQTSELADAFSGPLSRGAEGTNAVGAERKHAQVRRDRETVSQSAASARKGVTRCSRDGRPEAERPRETHYGKTCRLSSPLFSRLEGERAGEEERQEEAERGKEGERGEEAKLNRKKGEEKGVVWAGGKAAQGCKRRRSQEVVSRVSQTAWKKRRTAPEGEEEAWRGLVIDLRENFCRCVNSSSGETQESHARRPVGCLGVIDNTLLPRQKWRRSRREQPGSPLGKELKQRTDRTPDWQCGFLLDVCDCHLRRRKEAERGDSPLLRRARSLENHISSWGQPEREAFLHLLSSDATFAADVLAACAIQTPPEIQVGDPEAESPEEEEGAEEEEVEDEDSEAEDKEEETRSSRTSGEELETAPADTGLSGASRHSPARASSPHRDSNSLPAAQWSWGFLSLSPKSATSSDSRKTGAFSLVNAEKHQPFFEAGEAGTSRAASSPPHDFQSAGESTCKDMPLREARLVPGDPSSSSGAPGPSWRVSPCARPAGVSSLSQGPRETSGCFFAEVEAREREKSWGSNGENSKPLRPTIPSVPNLGVPALSCSLGVADADTCASETACVALSSSSAGVHNDRVLSSSSALEGLSRHSDVSARAASLPAEKTQVWSEAGRVDRLSTCSSVPRGSVDAGEDRESLEGRLEEDRGSSDSSTLLGGDEEDEEEEEDGDERCFLFRGRNCRVPASVLLRKKFKQLQKRVSKARESSLSPRSRIRARVLRRLVADRDAESEAPEAPEAREAEIVCNDGGVNRKNNEGLLPAKRQRGEGWGSENEGEESGGQPAGKRLVRQKGENRDREERERTGELDGGVVEVETCHRQKGTAAAQQREGGVCEKVERATQEGTHSRENTGDATCELQEDDDESYDESEDESGDESGMTDSDEDDVDEEEVNDLLLDAAEEVEECFMSSNRGSRRAGRSRCI</sequence>
<feature type="region of interest" description="Disordered" evidence="4">
    <location>
        <begin position="1103"/>
        <end position="1182"/>
    </location>
</feature>
<dbReference type="InterPro" id="IPR027038">
    <property type="entry name" value="RanGap"/>
</dbReference>